<dbReference type="Pfam" id="PF07971">
    <property type="entry name" value="Glyco_hydro_92"/>
    <property type="match status" value="1"/>
</dbReference>
<dbReference type="GO" id="GO:0005975">
    <property type="term" value="P:carbohydrate metabolic process"/>
    <property type="evidence" value="ECO:0007669"/>
    <property type="project" value="InterPro"/>
</dbReference>
<keyword evidence="8" id="KW-1185">Reference proteome</keyword>
<sequence length="751" mass="86108">MIMKNFALFSLFVLCALWADAQEPASYVNPFIGTTNYGATYPGAVMPHGMVSVVPFNVTPHKGNEYSNTDSWCSNPYVYNNEWMTGFTHVNLSGVGCPDLGSIIVMPTTGELNVDVNEYGTTISDEKARPGYYSTKLNRYNILAEVTATMRSGISRFTFPEGKANILIDLGHGLTNESGAHIKRVSDNEIEGYKLMGTFCYSPQSVMPVYFVVRIKRDNMQSGYWKFQDKLPGARHNWSSTSDTYKLYKRYNKELSGEKIGTYFSFDATEGEQVEVQVGVSYVSIENARENLDAEQTNLSFEQIKKQAYVTWNDELKVIEVEGGTYDDKVKFYSALYHLLLHPNILQDVNGQYPAMESDAILSLDNQDRYTVFSLWDTYRTVHPLISLLYPEKQLDMVRTMVDMYKESGWLPKWEIYGREAHVMEGDPALIVIADTYRRGLTDFEVETAYEAMLKHANTVDNHFLRHDNDFYLENHYIPFLKDYDNSVSQALELYVADYNLALMASEMGDKTTYKKAMQRSLGYRNYFDKEFKLLRPVTEEGKFMEGFDPVQGENFEPVHGFHEGTSWQYSFAVPHDVKGLMRLMGGKNKFVQQLNKCFKDSLFDMSNEPDMGYPYLFNYSSGDEWRTQKQVHDCINRYYKNSPDGLPGNDDTGTLSAWLIYSMMGIYPVCPGDMNYTLSSPVFDKVTIHLNKEIYKKEKIIIEADRKSVNDIYIKGIEINGSPYNRYFISHKDLIELGHIKYKLGAAPKQ</sequence>
<evidence type="ECO:0000256" key="4">
    <source>
        <dbReference type="SAM" id="SignalP"/>
    </source>
</evidence>
<reference evidence="7" key="1">
    <citation type="journal article" date="2018" name="Int. J. Syst. Evol. Microbiol.">
        <title>Carboxylicivirga sediminis sp. nov., isolated from coastal sediment.</title>
        <authorList>
            <person name="Wang F.Q."/>
            <person name="Ren L.H."/>
            <person name="Zou R.J."/>
            <person name="Sun Y.Z."/>
            <person name="Liu X.J."/>
            <person name="Jiang F."/>
            <person name="Liu L.J."/>
        </authorList>
    </citation>
    <scope>NUCLEOTIDE SEQUENCE</scope>
    <source>
        <strain evidence="7">JR1</strain>
    </source>
</reference>
<evidence type="ECO:0000313" key="7">
    <source>
        <dbReference type="EMBL" id="MBR8535538.1"/>
    </source>
</evidence>
<feature type="domain" description="Glycosyl hydrolase family 92" evidence="5">
    <location>
        <begin position="287"/>
        <end position="746"/>
    </location>
</feature>
<dbReference type="Proteomes" id="UP000679220">
    <property type="component" value="Unassembled WGS sequence"/>
</dbReference>
<gene>
    <name evidence="7" type="ORF">KDU71_08200</name>
</gene>
<dbReference type="GO" id="GO:0030246">
    <property type="term" value="F:carbohydrate binding"/>
    <property type="evidence" value="ECO:0007669"/>
    <property type="project" value="InterPro"/>
</dbReference>
<keyword evidence="7" id="KW-0326">Glycosidase</keyword>
<dbReference type="GO" id="GO:0016798">
    <property type="term" value="F:hydrolase activity, acting on glycosyl bonds"/>
    <property type="evidence" value="ECO:0007669"/>
    <property type="project" value="UniProtKB-KW"/>
</dbReference>
<comment type="caution">
    <text evidence="7">The sequence shown here is derived from an EMBL/GenBank/DDBJ whole genome shotgun (WGS) entry which is preliminary data.</text>
</comment>
<dbReference type="Gene3D" id="3.30.2080.10">
    <property type="entry name" value="GH92 mannosidase domain"/>
    <property type="match status" value="1"/>
</dbReference>
<dbReference type="InterPro" id="IPR041371">
    <property type="entry name" value="GH92_N"/>
</dbReference>
<feature type="signal peptide" evidence="4">
    <location>
        <begin position="1"/>
        <end position="21"/>
    </location>
</feature>
<evidence type="ECO:0000256" key="3">
    <source>
        <dbReference type="ARBA" id="ARBA00022837"/>
    </source>
</evidence>
<feature type="chain" id="PRO_5037921977" evidence="4">
    <location>
        <begin position="22"/>
        <end position="751"/>
    </location>
</feature>
<comment type="subunit">
    <text evidence="2">Monomer.</text>
</comment>
<dbReference type="Gene3D" id="1.20.1050.60">
    <property type="entry name" value="alpha-1,2-mannosidase"/>
    <property type="match status" value="1"/>
</dbReference>
<accession>A0A941F3Z6</accession>
<dbReference type="InterPro" id="IPR008928">
    <property type="entry name" value="6-hairpin_glycosidase_sf"/>
</dbReference>
<dbReference type="GO" id="GO:0005829">
    <property type="term" value="C:cytosol"/>
    <property type="evidence" value="ECO:0007669"/>
    <property type="project" value="TreeGrafter"/>
</dbReference>
<evidence type="ECO:0000259" key="5">
    <source>
        <dbReference type="Pfam" id="PF07971"/>
    </source>
</evidence>
<keyword evidence="3" id="KW-0106">Calcium</keyword>
<evidence type="ECO:0000256" key="2">
    <source>
        <dbReference type="ARBA" id="ARBA00011245"/>
    </source>
</evidence>
<dbReference type="PANTHER" id="PTHR12143:SF39">
    <property type="entry name" value="SECRETED PROTEIN"/>
    <property type="match status" value="1"/>
</dbReference>
<dbReference type="EC" id="3.2.1.-" evidence="7"/>
<dbReference type="Pfam" id="PF17678">
    <property type="entry name" value="Glyco_hydro_92N"/>
    <property type="match status" value="1"/>
</dbReference>
<dbReference type="NCBIfam" id="TIGR01180">
    <property type="entry name" value="aman2_put"/>
    <property type="match status" value="1"/>
</dbReference>
<evidence type="ECO:0000259" key="6">
    <source>
        <dbReference type="Pfam" id="PF17678"/>
    </source>
</evidence>
<dbReference type="GO" id="GO:0006516">
    <property type="term" value="P:glycoprotein catabolic process"/>
    <property type="evidence" value="ECO:0007669"/>
    <property type="project" value="TreeGrafter"/>
</dbReference>
<proteinExistence type="predicted"/>
<dbReference type="GO" id="GO:0000224">
    <property type="term" value="F:peptide-N4-(N-acetyl-beta-glucosaminyl)asparagine amidase activity"/>
    <property type="evidence" value="ECO:0007669"/>
    <property type="project" value="TreeGrafter"/>
</dbReference>
<reference evidence="7" key="2">
    <citation type="submission" date="2021-04" db="EMBL/GenBank/DDBJ databases">
        <authorList>
            <person name="Zhang T."/>
            <person name="Zhang Y."/>
            <person name="Lu D."/>
            <person name="Zuo D."/>
            <person name="Du Z."/>
        </authorList>
    </citation>
    <scope>NUCLEOTIDE SEQUENCE</scope>
    <source>
        <strain evidence="7">JR1</strain>
    </source>
</reference>
<dbReference type="InterPro" id="IPR014718">
    <property type="entry name" value="GH-type_carb-bd"/>
</dbReference>
<dbReference type="AlphaFoldDB" id="A0A941F3Z6"/>
<evidence type="ECO:0000313" key="8">
    <source>
        <dbReference type="Proteomes" id="UP000679220"/>
    </source>
</evidence>
<dbReference type="Gene3D" id="2.70.98.10">
    <property type="match status" value="1"/>
</dbReference>
<dbReference type="InterPro" id="IPR005887">
    <property type="entry name" value="GH92_a_mannosidase_put"/>
</dbReference>
<dbReference type="SUPFAM" id="SSF48208">
    <property type="entry name" value="Six-hairpin glycosidases"/>
    <property type="match status" value="1"/>
</dbReference>
<dbReference type="Gene3D" id="1.20.1610.10">
    <property type="entry name" value="alpha-1,2-mannosidases domains"/>
    <property type="match status" value="1"/>
</dbReference>
<dbReference type="InterPro" id="IPR012939">
    <property type="entry name" value="Glyco_hydro_92"/>
</dbReference>
<dbReference type="FunFam" id="1.20.1050.60:FF:000001">
    <property type="entry name" value="Putative alpha-1,2-mannosidase"/>
    <property type="match status" value="1"/>
</dbReference>
<dbReference type="FunFam" id="3.30.2080.10:FF:000001">
    <property type="entry name" value="Alpha-1,2-mannosidase subfamily"/>
    <property type="match status" value="1"/>
</dbReference>
<keyword evidence="4" id="KW-0732">Signal</keyword>
<keyword evidence="7" id="KW-0378">Hydrolase</keyword>
<dbReference type="InterPro" id="IPR050883">
    <property type="entry name" value="PNGase"/>
</dbReference>
<comment type="cofactor">
    <cofactor evidence="1">
        <name>Ca(2+)</name>
        <dbReference type="ChEBI" id="CHEBI:29108"/>
    </cofactor>
</comment>
<dbReference type="EMBL" id="JAGTAR010000010">
    <property type="protein sequence ID" value="MBR8535538.1"/>
    <property type="molecule type" value="Genomic_DNA"/>
</dbReference>
<organism evidence="7 8">
    <name type="scientific">Carboxylicivirga sediminis</name>
    <dbReference type="NCBI Taxonomy" id="2006564"/>
    <lineage>
        <taxon>Bacteria</taxon>
        <taxon>Pseudomonadati</taxon>
        <taxon>Bacteroidota</taxon>
        <taxon>Bacteroidia</taxon>
        <taxon>Marinilabiliales</taxon>
        <taxon>Marinilabiliaceae</taxon>
        <taxon>Carboxylicivirga</taxon>
    </lineage>
</organism>
<evidence type="ECO:0000256" key="1">
    <source>
        <dbReference type="ARBA" id="ARBA00001913"/>
    </source>
</evidence>
<feature type="domain" description="Glycosyl hydrolase family 92 N-terminal" evidence="6">
    <location>
        <begin position="27"/>
        <end position="281"/>
    </location>
</feature>
<dbReference type="PANTHER" id="PTHR12143">
    <property type="entry name" value="PEPTIDE N-GLYCANASE PNGASE -RELATED"/>
    <property type="match status" value="1"/>
</dbReference>
<protein>
    <submittedName>
        <fullName evidence="7">GH92 family glycosyl hydrolase</fullName>
        <ecNumber evidence="7">3.2.1.-</ecNumber>
    </submittedName>
</protein>
<name>A0A941F3Z6_9BACT</name>